<dbReference type="HOGENOM" id="CLU_1480981_0_0_9"/>
<keyword evidence="1" id="KW-0472">Membrane</keyword>
<protein>
    <submittedName>
        <fullName evidence="2">Uncharacterized protein</fullName>
    </submittedName>
</protein>
<dbReference type="EMBL" id="CP002404">
    <property type="protein sequence ID" value="ADU23778.1"/>
    <property type="molecule type" value="Genomic_DNA"/>
</dbReference>
<proteinExistence type="predicted"/>
<dbReference type="KEGG" id="ral:Rumal_3315"/>
<name>E6UJD2_RUMA7</name>
<organism evidence="2 3">
    <name type="scientific">Ruminococcus albus (strain ATCC 27210 / DSM 20455 / JCM 14654 / NCDO 2250 / 7)</name>
    <dbReference type="NCBI Taxonomy" id="697329"/>
    <lineage>
        <taxon>Bacteria</taxon>
        <taxon>Bacillati</taxon>
        <taxon>Bacillota</taxon>
        <taxon>Clostridia</taxon>
        <taxon>Eubacteriales</taxon>
        <taxon>Oscillospiraceae</taxon>
        <taxon>Ruminococcus</taxon>
    </lineage>
</organism>
<feature type="transmembrane region" description="Helical" evidence="1">
    <location>
        <begin position="7"/>
        <end position="29"/>
    </location>
</feature>
<gene>
    <name evidence="2" type="ordered locus">Rumal_3315</name>
</gene>
<dbReference type="RefSeq" id="WP_013483328.1">
    <property type="nucleotide sequence ID" value="NC_014824.1"/>
</dbReference>
<evidence type="ECO:0000313" key="2">
    <source>
        <dbReference type="EMBL" id="ADU23778.1"/>
    </source>
</evidence>
<dbReference type="Proteomes" id="UP000006919">
    <property type="component" value="Plasmid pRUMAL01"/>
</dbReference>
<evidence type="ECO:0000256" key="1">
    <source>
        <dbReference type="SAM" id="Phobius"/>
    </source>
</evidence>
<keyword evidence="1" id="KW-1133">Transmembrane helix</keyword>
<evidence type="ECO:0000313" key="3">
    <source>
        <dbReference type="Proteomes" id="UP000006919"/>
    </source>
</evidence>
<geneLocation type="plasmid" evidence="2 3">
    <name>pRUMAL01</name>
</geneLocation>
<dbReference type="AlphaFoldDB" id="E6UJD2"/>
<accession>E6UJD2</accession>
<sequence length="182" mass="21686" precursor="true">MKRKTLNIIKLVFIIIVFAFAVLSLVWYIRYTLLFKPLLENTQLKQDKDDHNYYTLRCKDSEPINWATICMRVPSFLSFSGHVTVCQDICIDYEYDDTDYDLTMSYWPKITDNNTIRWQALEYEDDGRLSDKGCVIITDTQLNLIEEYPDSDSHLNYNECKDKMQIYYDEYIKGSFGEDFFD</sequence>
<dbReference type="OrthoDB" id="9868178at2"/>
<reference evidence="3" key="1">
    <citation type="journal article" date="2011" name="J. Bacteriol.">
        <title>Complete genome of the cellulolytic ruminal bacterium Ruminococcus albus 7.</title>
        <authorList>
            <person name="Suen G."/>
            <person name="Stevenson D.M."/>
            <person name="Bruce D.C."/>
            <person name="Chertkov O."/>
            <person name="Copeland A."/>
            <person name="Cheng J.F."/>
            <person name="Detter C."/>
            <person name="Detter J.C."/>
            <person name="Goodwin L.A."/>
            <person name="Han C.S."/>
            <person name="Hauser L.J."/>
            <person name="Ivanova N.N."/>
            <person name="Kyrpides N.C."/>
            <person name="Land M.L."/>
            <person name="Lapidus A."/>
            <person name="Lucas S."/>
            <person name="Ovchinnikova G."/>
            <person name="Pitluck S."/>
            <person name="Tapia R."/>
            <person name="Woyke T."/>
            <person name="Boyum J."/>
            <person name="Mead D."/>
            <person name="Weimer P.J."/>
        </authorList>
    </citation>
    <scope>NUCLEOTIDE SEQUENCE [LARGE SCALE GENOMIC DNA]</scope>
    <source>
        <strain evidence="3">ATCC 27210 / DSM 20455 / JCM 14654 / NCDO 2250 / 7</strain>
        <plasmid evidence="3">pRUMAL01</plasmid>
    </source>
</reference>
<keyword evidence="1" id="KW-0812">Transmembrane</keyword>
<keyword evidence="2" id="KW-0614">Plasmid</keyword>